<organism evidence="4 5">
    <name type="scientific">Pedobacter alpinus</name>
    <dbReference type="NCBI Taxonomy" id="1590643"/>
    <lineage>
        <taxon>Bacteria</taxon>
        <taxon>Pseudomonadati</taxon>
        <taxon>Bacteroidota</taxon>
        <taxon>Sphingobacteriia</taxon>
        <taxon>Sphingobacteriales</taxon>
        <taxon>Sphingobacteriaceae</taxon>
        <taxon>Pedobacter</taxon>
    </lineage>
</organism>
<comment type="caution">
    <text evidence="4">The sequence shown here is derived from an EMBL/GenBank/DDBJ whole genome shotgun (WGS) entry which is preliminary data.</text>
</comment>
<sequence length="230" mass="25227">MEINYLGHSCFIISVNGKTILIDPFITPNQLARHIDANEIVCDYILVSHGHEDHVADLVEIAKRTNAKVVSSFEIIAWLKKQGIENGHPMNLGGNWDFDFGSVKMIYAAHSNSLPDGTYGGTASGFVIKAEGKTIYYAGDTALNQEMKLTGEIFDIDYAFLPIGDNFTMGIDDAITASKFINCKNIIAMHYDTFGYIKIDHEKAKQAFADAGCDLKILPISVAEADALTI</sequence>
<evidence type="ECO:0000256" key="2">
    <source>
        <dbReference type="HAMAP-Rule" id="MF_00457"/>
    </source>
</evidence>
<dbReference type="InterPro" id="IPR036866">
    <property type="entry name" value="RibonucZ/Hydroxyglut_hydro"/>
</dbReference>
<dbReference type="PANTHER" id="PTHR43546:SF3">
    <property type="entry name" value="UPF0173 METAL-DEPENDENT HYDROLASE MJ1163"/>
    <property type="match status" value="1"/>
</dbReference>
<dbReference type="PANTHER" id="PTHR43546">
    <property type="entry name" value="UPF0173 METAL-DEPENDENT HYDROLASE MJ1163-RELATED"/>
    <property type="match status" value="1"/>
</dbReference>
<dbReference type="SUPFAM" id="SSF56281">
    <property type="entry name" value="Metallo-hydrolase/oxidoreductase"/>
    <property type="match status" value="1"/>
</dbReference>
<dbReference type="SMART" id="SM00849">
    <property type="entry name" value="Lactamase_B"/>
    <property type="match status" value="1"/>
</dbReference>
<dbReference type="InterPro" id="IPR022877">
    <property type="entry name" value="UPF0173"/>
</dbReference>
<dbReference type="InterPro" id="IPR050114">
    <property type="entry name" value="UPF0173_UPF0282_UlaG_hydrolase"/>
</dbReference>
<dbReference type="RefSeq" id="WP_379041793.1">
    <property type="nucleotide sequence ID" value="NZ_JBHSKW010000018.1"/>
</dbReference>
<dbReference type="EMBL" id="JBHULV010000014">
    <property type="protein sequence ID" value="MFD2731016.1"/>
    <property type="molecule type" value="Genomic_DNA"/>
</dbReference>
<dbReference type="Gene3D" id="3.60.15.10">
    <property type="entry name" value="Ribonuclease Z/Hydroxyacylglutathione hydrolase-like"/>
    <property type="match status" value="1"/>
</dbReference>
<accession>A0ABW5TSC9</accession>
<gene>
    <name evidence="4" type="ORF">ACFSSE_04805</name>
</gene>
<proteinExistence type="inferred from homology"/>
<feature type="domain" description="Metallo-beta-lactamase" evidence="3">
    <location>
        <begin position="7"/>
        <end position="190"/>
    </location>
</feature>
<keyword evidence="5" id="KW-1185">Reference proteome</keyword>
<name>A0ABW5TSC9_9SPHI</name>
<keyword evidence="1 2" id="KW-0378">Hydrolase</keyword>
<reference evidence="5" key="1">
    <citation type="journal article" date="2019" name="Int. J. Syst. Evol. Microbiol.">
        <title>The Global Catalogue of Microorganisms (GCM) 10K type strain sequencing project: providing services to taxonomists for standard genome sequencing and annotation.</title>
        <authorList>
            <consortium name="The Broad Institute Genomics Platform"/>
            <consortium name="The Broad Institute Genome Sequencing Center for Infectious Disease"/>
            <person name="Wu L."/>
            <person name="Ma J."/>
        </authorList>
    </citation>
    <scope>NUCLEOTIDE SEQUENCE [LARGE SCALE GENOMIC DNA]</scope>
    <source>
        <strain evidence="5">KCTC 42456</strain>
    </source>
</reference>
<dbReference type="GO" id="GO:0016787">
    <property type="term" value="F:hydrolase activity"/>
    <property type="evidence" value="ECO:0007669"/>
    <property type="project" value="UniProtKB-KW"/>
</dbReference>
<protein>
    <recommendedName>
        <fullName evidence="2">UPF0173 metal-dependent hydrolase ACFSSE_04805</fullName>
    </recommendedName>
</protein>
<dbReference type="Pfam" id="PF13483">
    <property type="entry name" value="Lactamase_B_3"/>
    <property type="match status" value="1"/>
</dbReference>
<evidence type="ECO:0000313" key="4">
    <source>
        <dbReference type="EMBL" id="MFD2731016.1"/>
    </source>
</evidence>
<dbReference type="HAMAP" id="MF_00457">
    <property type="entry name" value="UPF0173"/>
    <property type="match status" value="1"/>
</dbReference>
<comment type="similarity">
    <text evidence="2">Belongs to the UPF0173 family.</text>
</comment>
<evidence type="ECO:0000259" key="3">
    <source>
        <dbReference type="SMART" id="SM00849"/>
    </source>
</evidence>
<dbReference type="Proteomes" id="UP001597546">
    <property type="component" value="Unassembled WGS sequence"/>
</dbReference>
<dbReference type="NCBIfam" id="NF001911">
    <property type="entry name" value="PRK00685.1"/>
    <property type="match status" value="1"/>
</dbReference>
<evidence type="ECO:0000313" key="5">
    <source>
        <dbReference type="Proteomes" id="UP001597546"/>
    </source>
</evidence>
<dbReference type="InterPro" id="IPR001279">
    <property type="entry name" value="Metallo-B-lactamas"/>
</dbReference>
<evidence type="ECO:0000256" key="1">
    <source>
        <dbReference type="ARBA" id="ARBA00022801"/>
    </source>
</evidence>